<dbReference type="Pfam" id="PF24095">
    <property type="entry name" value="DUF7378"/>
    <property type="match status" value="1"/>
</dbReference>
<dbReference type="EMBL" id="BQKI01000017">
    <property type="protein sequence ID" value="GJN10544.1"/>
    <property type="molecule type" value="Genomic_DNA"/>
</dbReference>
<reference evidence="2" key="2">
    <citation type="submission" date="2021-12" db="EMBL/GenBank/DDBJ databases">
        <title>Resequencing data analysis of finger millet.</title>
        <authorList>
            <person name="Hatakeyama M."/>
            <person name="Aluri S."/>
            <person name="Balachadran M.T."/>
            <person name="Sivarajan S.R."/>
            <person name="Poveda L."/>
            <person name="Shimizu-Inatsugi R."/>
            <person name="Schlapbach R."/>
            <person name="Sreeman S.M."/>
            <person name="Shimizu K.K."/>
        </authorList>
    </citation>
    <scope>NUCLEOTIDE SEQUENCE</scope>
</reference>
<dbReference type="AlphaFoldDB" id="A0AAV5DHN7"/>
<dbReference type="Proteomes" id="UP001054889">
    <property type="component" value="Unassembled WGS sequence"/>
</dbReference>
<keyword evidence="3" id="KW-1185">Reference proteome</keyword>
<comment type="caution">
    <text evidence="2">The sequence shown here is derived from an EMBL/GenBank/DDBJ whole genome shotgun (WGS) entry which is preliminary data.</text>
</comment>
<sequence>MAMTPAPLLTVGDLNAQSNVSFSVHGHGGDRGLLHLPQLGLPRPLHRDRVLAAAIDAVAVVSELMMYLHLFLPRTPLAVREALRDVGLCWVGFPLSWMAVLVTF</sequence>
<protein>
    <recommendedName>
        <fullName evidence="1">DUF7378 domain-containing protein</fullName>
    </recommendedName>
</protein>
<dbReference type="InterPro" id="IPR055802">
    <property type="entry name" value="DUF7378"/>
</dbReference>
<evidence type="ECO:0000313" key="2">
    <source>
        <dbReference type="EMBL" id="GJN10544.1"/>
    </source>
</evidence>
<evidence type="ECO:0000313" key="3">
    <source>
        <dbReference type="Proteomes" id="UP001054889"/>
    </source>
</evidence>
<accession>A0AAV5DHN7</accession>
<name>A0AAV5DHN7_ELECO</name>
<evidence type="ECO:0000259" key="1">
    <source>
        <dbReference type="Pfam" id="PF24095"/>
    </source>
</evidence>
<reference evidence="2" key="1">
    <citation type="journal article" date="2018" name="DNA Res.">
        <title>Multiple hybrid de novo genome assembly of finger millet, an orphan allotetraploid crop.</title>
        <authorList>
            <person name="Hatakeyama M."/>
            <person name="Aluri S."/>
            <person name="Balachadran M.T."/>
            <person name="Sivarajan S.R."/>
            <person name="Patrignani A."/>
            <person name="Gruter S."/>
            <person name="Poveda L."/>
            <person name="Shimizu-Inatsugi R."/>
            <person name="Baeten J."/>
            <person name="Francoijs K.J."/>
            <person name="Nataraja K.N."/>
            <person name="Reddy Y.A.N."/>
            <person name="Phadnis S."/>
            <person name="Ravikumar R.L."/>
            <person name="Schlapbach R."/>
            <person name="Sreeman S.M."/>
            <person name="Shimizu K.K."/>
        </authorList>
    </citation>
    <scope>NUCLEOTIDE SEQUENCE</scope>
</reference>
<organism evidence="2 3">
    <name type="scientific">Eleusine coracana subsp. coracana</name>
    <dbReference type="NCBI Taxonomy" id="191504"/>
    <lineage>
        <taxon>Eukaryota</taxon>
        <taxon>Viridiplantae</taxon>
        <taxon>Streptophyta</taxon>
        <taxon>Embryophyta</taxon>
        <taxon>Tracheophyta</taxon>
        <taxon>Spermatophyta</taxon>
        <taxon>Magnoliopsida</taxon>
        <taxon>Liliopsida</taxon>
        <taxon>Poales</taxon>
        <taxon>Poaceae</taxon>
        <taxon>PACMAD clade</taxon>
        <taxon>Chloridoideae</taxon>
        <taxon>Cynodonteae</taxon>
        <taxon>Eleusininae</taxon>
        <taxon>Eleusine</taxon>
    </lineage>
</organism>
<gene>
    <name evidence="2" type="primary">ga28645</name>
    <name evidence="2" type="ORF">PR202_ga28645</name>
</gene>
<feature type="domain" description="DUF7378" evidence="1">
    <location>
        <begin position="58"/>
        <end position="103"/>
    </location>
</feature>
<proteinExistence type="predicted"/>